<dbReference type="GO" id="GO:0046872">
    <property type="term" value="F:metal ion binding"/>
    <property type="evidence" value="ECO:0007669"/>
    <property type="project" value="UniProtKB-KW"/>
</dbReference>
<dbReference type="InterPro" id="IPR035097">
    <property type="entry name" value="M29_N-terminal"/>
</dbReference>
<evidence type="ECO:0000256" key="5">
    <source>
        <dbReference type="ARBA" id="ARBA00022438"/>
    </source>
</evidence>
<evidence type="ECO:0000256" key="7">
    <source>
        <dbReference type="ARBA" id="ARBA00022723"/>
    </source>
</evidence>
<dbReference type="InterPro" id="IPR000787">
    <property type="entry name" value="Peptidase_M29"/>
</dbReference>
<comment type="cofactor">
    <cofactor evidence="3">
        <name>Zn(2+)</name>
        <dbReference type="ChEBI" id="CHEBI:29105"/>
    </cofactor>
</comment>
<dbReference type="PANTHER" id="PTHR34448:SF1">
    <property type="entry name" value="BLL6088 PROTEIN"/>
    <property type="match status" value="1"/>
</dbReference>
<keyword evidence="11" id="KW-1185">Reference proteome</keyword>
<keyword evidence="9" id="KW-0482">Metalloprotease</keyword>
<keyword evidence="5 10" id="KW-0031">Aminopeptidase</keyword>
<sequence length="369" mass="41728">MKDLRIEQLARNVVTYSVNLQKGEKLLIEVEGHDTVLAKAIVLEAYNAGAYPFVVFTDQDILRTQLMHSSSEQLERLASYDFVRMNDMDAYVLIRADANDSELSDVPSEKIDQYWKVYYHHVHEPRWAKTKWCILSYPNAAAAQRAKMSTEKFEDLYFSVCNLDYSKLSEQMDVLVSLLSKTDKVRIKGEGTDLTMSIKGMPVRKDAGLQNLPDGEVYSVPIKHSINGVIKFNTPVNFRGTTFDNIVLTFEHGKIIDAKANDTAKLLEILEIDEGARYIGEFGIGLNPYIWEPMNDILFDEKIWGSIHLAIGSAAVQCQDSNLSSIHWDIVCNQRAEYGGGQIWLDDVLIRENGYFVTKELEGLNPASA</sequence>
<reference evidence="10" key="1">
    <citation type="submission" date="2020-09" db="EMBL/GenBank/DDBJ databases">
        <title>A novel bacterium of genus Paenibacillus, isolated from South China Sea.</title>
        <authorList>
            <person name="Huang H."/>
            <person name="Mo K."/>
            <person name="Hu Y."/>
        </authorList>
    </citation>
    <scope>NUCLEOTIDE SEQUENCE</scope>
    <source>
        <strain evidence="10">IB182493</strain>
    </source>
</reference>
<name>A0A927H5N1_9BACL</name>
<evidence type="ECO:0000313" key="10">
    <source>
        <dbReference type="EMBL" id="MBD2869120.1"/>
    </source>
</evidence>
<protein>
    <submittedName>
        <fullName evidence="10">Aminopeptidase</fullName>
    </submittedName>
</protein>
<evidence type="ECO:0000256" key="2">
    <source>
        <dbReference type="ARBA" id="ARBA00001946"/>
    </source>
</evidence>
<evidence type="ECO:0000256" key="1">
    <source>
        <dbReference type="ARBA" id="ARBA00001941"/>
    </source>
</evidence>
<comment type="cofactor">
    <cofactor evidence="1">
        <name>Co(2+)</name>
        <dbReference type="ChEBI" id="CHEBI:48828"/>
    </cofactor>
</comment>
<dbReference type="RefSeq" id="WP_190860948.1">
    <property type="nucleotide sequence ID" value="NZ_JACXIY010000013.1"/>
</dbReference>
<evidence type="ECO:0000313" key="11">
    <source>
        <dbReference type="Proteomes" id="UP000632125"/>
    </source>
</evidence>
<dbReference type="GO" id="GO:0008237">
    <property type="term" value="F:metallopeptidase activity"/>
    <property type="evidence" value="ECO:0007669"/>
    <property type="project" value="UniProtKB-KW"/>
</dbReference>
<keyword evidence="7" id="KW-0479">Metal-binding</keyword>
<dbReference type="Pfam" id="PF02073">
    <property type="entry name" value="Peptidase_M29"/>
    <property type="match status" value="1"/>
</dbReference>
<dbReference type="GO" id="GO:0006508">
    <property type="term" value="P:proteolysis"/>
    <property type="evidence" value="ECO:0007669"/>
    <property type="project" value="UniProtKB-KW"/>
</dbReference>
<comment type="similarity">
    <text evidence="4">Belongs to the peptidase M29 family.</text>
</comment>
<accession>A0A927H5N1</accession>
<evidence type="ECO:0000256" key="6">
    <source>
        <dbReference type="ARBA" id="ARBA00022670"/>
    </source>
</evidence>
<keyword evidence="8" id="KW-0378">Hydrolase</keyword>
<dbReference type="Proteomes" id="UP000632125">
    <property type="component" value="Unassembled WGS sequence"/>
</dbReference>
<comment type="caution">
    <text evidence="10">The sequence shown here is derived from an EMBL/GenBank/DDBJ whole genome shotgun (WGS) entry which is preliminary data.</text>
</comment>
<dbReference type="GO" id="GO:0004177">
    <property type="term" value="F:aminopeptidase activity"/>
    <property type="evidence" value="ECO:0007669"/>
    <property type="project" value="UniProtKB-KW"/>
</dbReference>
<comment type="cofactor">
    <cofactor evidence="2">
        <name>Mg(2+)</name>
        <dbReference type="ChEBI" id="CHEBI:18420"/>
    </cofactor>
</comment>
<evidence type="ECO:0000256" key="4">
    <source>
        <dbReference type="ARBA" id="ARBA00008236"/>
    </source>
</evidence>
<keyword evidence="6" id="KW-0645">Protease</keyword>
<evidence type="ECO:0000256" key="3">
    <source>
        <dbReference type="ARBA" id="ARBA00001947"/>
    </source>
</evidence>
<dbReference type="AlphaFoldDB" id="A0A927H5N1"/>
<proteinExistence type="inferred from homology"/>
<dbReference type="SUPFAM" id="SSF144052">
    <property type="entry name" value="Thermophilic metalloprotease-like"/>
    <property type="match status" value="1"/>
</dbReference>
<organism evidence="10 11">
    <name type="scientific">Paenibacillus arenilitoris</name>
    <dbReference type="NCBI Taxonomy" id="2772299"/>
    <lineage>
        <taxon>Bacteria</taxon>
        <taxon>Bacillati</taxon>
        <taxon>Bacillota</taxon>
        <taxon>Bacilli</taxon>
        <taxon>Bacillales</taxon>
        <taxon>Paenibacillaceae</taxon>
        <taxon>Paenibacillus</taxon>
    </lineage>
</organism>
<dbReference type="PANTHER" id="PTHR34448">
    <property type="entry name" value="AMINOPEPTIDASE"/>
    <property type="match status" value="1"/>
</dbReference>
<evidence type="ECO:0000256" key="8">
    <source>
        <dbReference type="ARBA" id="ARBA00022801"/>
    </source>
</evidence>
<evidence type="ECO:0000256" key="9">
    <source>
        <dbReference type="ARBA" id="ARBA00023049"/>
    </source>
</evidence>
<dbReference type="InterPro" id="IPR052170">
    <property type="entry name" value="M29_Exopeptidase"/>
</dbReference>
<dbReference type="EMBL" id="JACXIY010000013">
    <property type="protein sequence ID" value="MBD2869120.1"/>
    <property type="molecule type" value="Genomic_DNA"/>
</dbReference>
<dbReference type="Gene3D" id="3.40.1830.10">
    <property type="entry name" value="Thermophilic metalloprotease (M29)"/>
    <property type="match status" value="1"/>
</dbReference>
<gene>
    <name evidence="10" type="ORF">IDH41_11060</name>
</gene>